<dbReference type="Proteomes" id="UP001207930">
    <property type="component" value="Unassembled WGS sequence"/>
</dbReference>
<gene>
    <name evidence="9 13" type="primary">argS</name>
    <name evidence="13" type="ORF">OKA04_02250</name>
</gene>
<dbReference type="PROSITE" id="PS00178">
    <property type="entry name" value="AA_TRNA_LIGASE_I"/>
    <property type="match status" value="1"/>
</dbReference>
<keyword evidence="14" id="KW-1185">Reference proteome</keyword>
<proteinExistence type="inferred from homology"/>
<keyword evidence="5 9" id="KW-0067">ATP-binding</keyword>
<dbReference type="GO" id="GO:0004814">
    <property type="term" value="F:arginine-tRNA ligase activity"/>
    <property type="evidence" value="ECO:0007669"/>
    <property type="project" value="UniProtKB-EC"/>
</dbReference>
<dbReference type="InterPro" id="IPR009080">
    <property type="entry name" value="tRNAsynth_Ia_anticodon-bd"/>
</dbReference>
<dbReference type="SUPFAM" id="SSF55190">
    <property type="entry name" value="Arginyl-tRNA synthetase (ArgRS), N-terminal 'additional' domain"/>
    <property type="match status" value="1"/>
</dbReference>
<evidence type="ECO:0000256" key="1">
    <source>
        <dbReference type="ARBA" id="ARBA00005594"/>
    </source>
</evidence>
<feature type="domain" description="DALR anticodon binding" evidence="11">
    <location>
        <begin position="465"/>
        <end position="580"/>
    </location>
</feature>
<comment type="subunit">
    <text evidence="9">Monomer.</text>
</comment>
<evidence type="ECO:0000256" key="10">
    <source>
        <dbReference type="RuleBase" id="RU363038"/>
    </source>
</evidence>
<keyword evidence="7 9" id="KW-0030">Aminoacyl-tRNA synthetase</keyword>
<name>A0ABT3FIY2_9BACT</name>
<dbReference type="PANTHER" id="PTHR11956:SF5">
    <property type="entry name" value="ARGININE--TRNA LIGASE, CYTOPLASMIC"/>
    <property type="match status" value="1"/>
</dbReference>
<feature type="domain" description="Arginyl tRNA synthetase N-terminal" evidence="12">
    <location>
        <begin position="5"/>
        <end position="85"/>
    </location>
</feature>
<keyword evidence="4 9" id="KW-0547">Nucleotide-binding</keyword>
<evidence type="ECO:0000256" key="3">
    <source>
        <dbReference type="ARBA" id="ARBA00022598"/>
    </source>
</evidence>
<evidence type="ECO:0000259" key="12">
    <source>
        <dbReference type="SMART" id="SM01016"/>
    </source>
</evidence>
<dbReference type="CDD" id="cd07956">
    <property type="entry name" value="Anticodon_Ia_Arg"/>
    <property type="match status" value="1"/>
</dbReference>
<dbReference type="Gene3D" id="3.40.50.620">
    <property type="entry name" value="HUPs"/>
    <property type="match status" value="1"/>
</dbReference>
<keyword evidence="2 9" id="KW-0963">Cytoplasm</keyword>
<dbReference type="Pfam" id="PF00750">
    <property type="entry name" value="tRNA-synt_1d"/>
    <property type="match status" value="1"/>
</dbReference>
<dbReference type="Gene3D" id="3.30.1360.70">
    <property type="entry name" value="Arginyl tRNA synthetase N-terminal domain"/>
    <property type="match status" value="1"/>
</dbReference>
<accession>A0ABT3FIY2</accession>
<evidence type="ECO:0000256" key="9">
    <source>
        <dbReference type="HAMAP-Rule" id="MF_00123"/>
    </source>
</evidence>
<dbReference type="InterPro" id="IPR001278">
    <property type="entry name" value="Arg-tRNA-ligase"/>
</dbReference>
<dbReference type="Pfam" id="PF05746">
    <property type="entry name" value="DALR_1"/>
    <property type="match status" value="1"/>
</dbReference>
<dbReference type="PRINTS" id="PR01038">
    <property type="entry name" value="TRNASYNTHARG"/>
</dbReference>
<evidence type="ECO:0000256" key="8">
    <source>
        <dbReference type="ARBA" id="ARBA00049339"/>
    </source>
</evidence>
<dbReference type="SMART" id="SM00836">
    <property type="entry name" value="DALR_1"/>
    <property type="match status" value="1"/>
</dbReference>
<sequence>MTLIQDLESRLSAAFQQVLGESVDAPVVAAADLRFGDYQSNAAMAQAKQRKTNPRALAQQVIDAIDLGDLGTADIAGPGFINFKISPATFAARAQAQLADTRLGVPDIGAGKTVVVDFSAPNVAKPMHVGHIRSTIIGDSLARISRFLGFKVITDNHIGDWGTQFGMILHGWKTLLNEDALAADPIAELLRVYREVNATKEQPGVLDTCKAELVKLQAGDAENLAIWQRCIDVSKAGLQKIYDRLDVHFDHWLGESYFNDRLPSLVEEFLEKGLARVSEGAVCIFSDETKAPEQDPFKIHREEGWTDNPSIIRKGDGGFLYATTDLATLEYRVDEWKADEIWYVVGVPQQLHFRQIFDAAHRWGKKGEFRHIAFGSILGEDRKLMRTRSGENVGLIEVLGEAVERAAAAIAEKNPDLPADEAKEVAEIVGIGAVKFAELSQNRLTDYVFAWDRMLALQGDTAPYLQYSHVRIRSIFRKLDGPFEATGVELHLAEDAEVHLSRLLARFGEVLPQVLDDHRPNLLTNYLLELARAFHSFFEACPVLKADEPVRSSRLALCELTSRVLSTGLGLLGIRCPERM</sequence>
<dbReference type="PANTHER" id="PTHR11956">
    <property type="entry name" value="ARGINYL-TRNA SYNTHETASE"/>
    <property type="match status" value="1"/>
</dbReference>
<dbReference type="InterPro" id="IPR001412">
    <property type="entry name" value="aa-tRNA-synth_I_CS"/>
</dbReference>
<evidence type="ECO:0000256" key="2">
    <source>
        <dbReference type="ARBA" id="ARBA00022490"/>
    </source>
</evidence>
<protein>
    <recommendedName>
        <fullName evidence="9">Arginine--tRNA ligase</fullName>
        <ecNumber evidence="9">6.1.1.19</ecNumber>
    </recommendedName>
    <alternativeName>
        <fullName evidence="9">Arginyl-tRNA synthetase</fullName>
        <shortName evidence="9">ArgRS</shortName>
    </alternativeName>
</protein>
<comment type="catalytic activity">
    <reaction evidence="8 9">
        <text>tRNA(Arg) + L-arginine + ATP = L-arginyl-tRNA(Arg) + AMP + diphosphate</text>
        <dbReference type="Rhea" id="RHEA:20301"/>
        <dbReference type="Rhea" id="RHEA-COMP:9658"/>
        <dbReference type="Rhea" id="RHEA-COMP:9673"/>
        <dbReference type="ChEBI" id="CHEBI:30616"/>
        <dbReference type="ChEBI" id="CHEBI:32682"/>
        <dbReference type="ChEBI" id="CHEBI:33019"/>
        <dbReference type="ChEBI" id="CHEBI:78442"/>
        <dbReference type="ChEBI" id="CHEBI:78513"/>
        <dbReference type="ChEBI" id="CHEBI:456215"/>
        <dbReference type="EC" id="6.1.1.19"/>
    </reaction>
</comment>
<dbReference type="InterPro" id="IPR014729">
    <property type="entry name" value="Rossmann-like_a/b/a_fold"/>
</dbReference>
<dbReference type="InterPro" id="IPR008909">
    <property type="entry name" value="DALR_anticod-bd"/>
</dbReference>
<evidence type="ECO:0000256" key="5">
    <source>
        <dbReference type="ARBA" id="ARBA00022840"/>
    </source>
</evidence>
<evidence type="ECO:0000259" key="11">
    <source>
        <dbReference type="SMART" id="SM00836"/>
    </source>
</evidence>
<comment type="caution">
    <text evidence="13">The sequence shown here is derived from an EMBL/GenBank/DDBJ whole genome shotgun (WGS) entry which is preliminary data.</text>
</comment>
<comment type="similarity">
    <text evidence="1 9 10">Belongs to the class-I aminoacyl-tRNA synthetase family.</text>
</comment>
<dbReference type="SUPFAM" id="SSF47323">
    <property type="entry name" value="Anticodon-binding domain of a subclass of class I aminoacyl-tRNA synthetases"/>
    <property type="match status" value="1"/>
</dbReference>
<dbReference type="EMBL" id="JAPDDS010000001">
    <property type="protein sequence ID" value="MCW1883530.1"/>
    <property type="molecule type" value="Genomic_DNA"/>
</dbReference>
<keyword evidence="6 9" id="KW-0648">Protein biosynthesis</keyword>
<reference evidence="13 14" key="1">
    <citation type="submission" date="2022-10" db="EMBL/GenBank/DDBJ databases">
        <title>Luteolibacter flavescens strain MCCC 1K03193, whole genome shotgun sequencing project.</title>
        <authorList>
            <person name="Zhao G."/>
            <person name="Shen L."/>
        </authorList>
    </citation>
    <scope>NUCLEOTIDE SEQUENCE [LARGE SCALE GENOMIC DNA]</scope>
    <source>
        <strain evidence="13 14">MCCC 1K03193</strain>
    </source>
</reference>
<evidence type="ECO:0000256" key="7">
    <source>
        <dbReference type="ARBA" id="ARBA00023146"/>
    </source>
</evidence>
<keyword evidence="3 9" id="KW-0436">Ligase</keyword>
<evidence type="ECO:0000313" key="13">
    <source>
        <dbReference type="EMBL" id="MCW1883530.1"/>
    </source>
</evidence>
<organism evidence="13 14">
    <name type="scientific">Luteolibacter flavescens</name>
    <dbReference type="NCBI Taxonomy" id="1859460"/>
    <lineage>
        <taxon>Bacteria</taxon>
        <taxon>Pseudomonadati</taxon>
        <taxon>Verrucomicrobiota</taxon>
        <taxon>Verrucomicrobiia</taxon>
        <taxon>Verrucomicrobiales</taxon>
        <taxon>Verrucomicrobiaceae</taxon>
        <taxon>Luteolibacter</taxon>
    </lineage>
</organism>
<feature type="short sequence motif" description="'HIGH' region" evidence="9">
    <location>
        <begin position="121"/>
        <end position="131"/>
    </location>
</feature>
<dbReference type="HAMAP" id="MF_00123">
    <property type="entry name" value="Arg_tRNA_synth"/>
    <property type="match status" value="1"/>
</dbReference>
<dbReference type="SMART" id="SM01016">
    <property type="entry name" value="Arg_tRNA_synt_N"/>
    <property type="match status" value="1"/>
</dbReference>
<comment type="subcellular location">
    <subcellularLocation>
        <location evidence="9">Cytoplasm</location>
    </subcellularLocation>
</comment>
<dbReference type="SUPFAM" id="SSF52374">
    <property type="entry name" value="Nucleotidylyl transferase"/>
    <property type="match status" value="1"/>
</dbReference>
<dbReference type="EC" id="6.1.1.19" evidence="9"/>
<evidence type="ECO:0000313" key="14">
    <source>
        <dbReference type="Proteomes" id="UP001207930"/>
    </source>
</evidence>
<evidence type="ECO:0000256" key="4">
    <source>
        <dbReference type="ARBA" id="ARBA00022741"/>
    </source>
</evidence>
<evidence type="ECO:0000256" key="6">
    <source>
        <dbReference type="ARBA" id="ARBA00022917"/>
    </source>
</evidence>
<dbReference type="InterPro" id="IPR005148">
    <property type="entry name" value="Arg-tRNA-synth_N"/>
</dbReference>
<dbReference type="Gene3D" id="1.10.730.10">
    <property type="entry name" value="Isoleucyl-tRNA Synthetase, Domain 1"/>
    <property type="match status" value="1"/>
</dbReference>
<dbReference type="CDD" id="cd00671">
    <property type="entry name" value="ArgRS_core"/>
    <property type="match status" value="1"/>
</dbReference>
<dbReference type="NCBIfam" id="TIGR00456">
    <property type="entry name" value="argS"/>
    <property type="match status" value="1"/>
</dbReference>
<dbReference type="InterPro" id="IPR035684">
    <property type="entry name" value="ArgRS_core"/>
</dbReference>
<dbReference type="InterPro" id="IPR036695">
    <property type="entry name" value="Arg-tRNA-synth_N_sf"/>
</dbReference>
<dbReference type="Pfam" id="PF03485">
    <property type="entry name" value="Arg_tRNA_synt_N"/>
    <property type="match status" value="1"/>
</dbReference>
<dbReference type="RefSeq" id="WP_264499489.1">
    <property type="nucleotide sequence ID" value="NZ_JAPDDS010000001.1"/>
</dbReference>